<evidence type="ECO:0000313" key="10">
    <source>
        <dbReference type="EMBL" id="QHT17819.1"/>
    </source>
</evidence>
<evidence type="ECO:0000256" key="6">
    <source>
        <dbReference type="ARBA" id="ARBA00023125"/>
    </source>
</evidence>
<dbReference type="GO" id="GO:0000166">
    <property type="term" value="F:nucleotide binding"/>
    <property type="evidence" value="ECO:0007669"/>
    <property type="project" value="InterPro"/>
</dbReference>
<dbReference type="Gene3D" id="1.10.132.60">
    <property type="entry name" value="DNA polymerase family B, C-terminal domain"/>
    <property type="match status" value="1"/>
</dbReference>
<dbReference type="PROSITE" id="PS00116">
    <property type="entry name" value="DNA_POLYMERASE_B"/>
    <property type="match status" value="1"/>
</dbReference>
<dbReference type="EMBL" id="MN739645">
    <property type="protein sequence ID" value="QHT17819.1"/>
    <property type="molecule type" value="Genomic_DNA"/>
</dbReference>
<feature type="domain" description="DNA-directed DNA polymerase family B multifunctional" evidence="8">
    <location>
        <begin position="783"/>
        <end position="1092"/>
    </location>
</feature>
<evidence type="ECO:0000256" key="2">
    <source>
        <dbReference type="ARBA" id="ARBA00012417"/>
    </source>
</evidence>
<dbReference type="InterPro" id="IPR012337">
    <property type="entry name" value="RNaseH-like_sf"/>
</dbReference>
<feature type="domain" description="DNA-directed DNA polymerase family B multifunctional" evidence="8">
    <location>
        <begin position="594"/>
        <end position="754"/>
    </location>
</feature>
<evidence type="ECO:0000256" key="4">
    <source>
        <dbReference type="ARBA" id="ARBA00022695"/>
    </source>
</evidence>
<dbReference type="Gene3D" id="3.90.1600.10">
    <property type="entry name" value="Palm domain of DNA polymerase"/>
    <property type="match status" value="2"/>
</dbReference>
<dbReference type="SUPFAM" id="SSF53098">
    <property type="entry name" value="Ribonuclease H-like"/>
    <property type="match status" value="1"/>
</dbReference>
<protein>
    <recommendedName>
        <fullName evidence="2">DNA-directed DNA polymerase</fullName>
        <ecNumber evidence="2">2.7.7.7</ecNumber>
    </recommendedName>
</protein>
<dbReference type="SMART" id="SM00486">
    <property type="entry name" value="POLBc"/>
    <property type="match status" value="1"/>
</dbReference>
<dbReference type="PRINTS" id="PR00106">
    <property type="entry name" value="DNAPOLB"/>
</dbReference>
<keyword evidence="5" id="KW-0239">DNA-directed DNA polymerase</keyword>
<evidence type="ECO:0000259" key="9">
    <source>
        <dbReference type="Pfam" id="PF03104"/>
    </source>
</evidence>
<dbReference type="InterPro" id="IPR006133">
    <property type="entry name" value="DNA-dir_DNA_pol_B_exonuc"/>
</dbReference>
<dbReference type="Pfam" id="PF00136">
    <property type="entry name" value="DNA_pol_B"/>
    <property type="match status" value="2"/>
</dbReference>
<feature type="domain" description="DNA-directed DNA polymerase family B exonuclease" evidence="9">
    <location>
        <begin position="173"/>
        <end position="270"/>
    </location>
</feature>
<dbReference type="PANTHER" id="PTHR10322:SF23">
    <property type="entry name" value="DNA POLYMERASE DELTA CATALYTIC SUBUNIT"/>
    <property type="match status" value="1"/>
</dbReference>
<dbReference type="GO" id="GO:0003677">
    <property type="term" value="F:DNA binding"/>
    <property type="evidence" value="ECO:0007669"/>
    <property type="project" value="UniProtKB-KW"/>
</dbReference>
<sequence>MSIFLNKPDDLIDNSKEIIYQITDWFIPENDKIVIDYANDPPREYTINIYGKNKDGVSICTKVVDFKPFFYIKPPEEWESLDDNDFKRKVDELHLQLLDGSYDSKFKGKITKKKIISNYYNSHLAKISIEKKKDFWGFTNNKEFRYIKLSFKSLALFNNLKFYFQDNKDGFVLYESNIEPFLKFIHIQKIKPCGWIKVSKYTLDDAPETRCDYNISAVWSDIIPVEINTIAPLIVASFDIECSSSHGDFPVAIKDYKKLAQDLCMISKANLDDKNLIKNIINAFTDDVIINDYYKINRLYSKTKLTENEKSKLAQREEDIRFILNKIKTIDYIDENEEVEENDDDEDEKPAIKKYKMTVKESNEIEECLNEKLKEILPELEGDKIIQIGTTIHIYGNDEIIYKSIITLDSCDKIDGSTVIPCKNEKDLLLAWKQEIMRINPDIMIGYNIWGFDMEYIWNRTKELNITNKFSIGFGKTVNRNITLIEQKLSSSALGDNCLKLFDMDGIVTIDLFKVMQRDHKLDSYKLDNVASIFIGSNKDDLKPKEIFEKFKGNSTDRCVIAKYCIQDCILVNKLLHKLKIIENNSGMGNVCLVPLSYLFKRGQGIKIYSLITNECMKRNFVIPVKKYVINDIDIDNGYEGAIVLEPKEGIYLDEPIVVFDYGSLYPSSMISRNLSHDTYVLDDKYMKIDDDNVEFENVYYDIYEGLGDKKHKVGVKKCIFAKYKDGRRGVIPDILTLLLEERKNTRNKIEHSTIIKKDNTEITGIINNDNENEIIITDINKKKLVINKKEIKEIKDTYNKFEKDVFDALQTAYKLTANSLYGQIGARTSAIYLKDIAACTTATGREMIMKAKEYVETNYDANVIYGDTDSIFCKFPLKNKNGELVYGKDSLPYAIEIGKTVEKNIASIMPYPQKLNYEKSLYPFILFSKKRYVGNLYENDVNKFKQKSMGIVLKRRDNANIVKKIYGGIINIILNQQDLEKSVKFLKEELDDLVNGKTDIKDLIISKTLRSSYKDPTKIAHKVLADRIGIRDAGNKPAANDRIAYIYIKVPDAKLQGDKIETPEYIVENKLEPDYLHYITNQIMKPVLQLYALCLTDLEVYKEKPDYWENIDNELKLKPMYNDDMKRKRRLDNLKLQKVQELLFDEFIYKLKEPKKKAVRIAKEKKTVKATITDSTSEIANGEIKIINSKVKNGLCYSVKIIKNGEVIMNESKEGITDNTKDKLLNMLLIGIHKENKDIRMKIKINYKDYVKKFNILVSKYDEFIERAGKFDKKNNDISLIKLQKEIIDNASLLEIKDYITLE</sequence>
<dbReference type="Gene3D" id="3.30.420.10">
    <property type="entry name" value="Ribonuclease H-like superfamily/Ribonuclease H"/>
    <property type="match status" value="1"/>
</dbReference>
<keyword evidence="4" id="KW-0548">Nucleotidyltransferase</keyword>
<comment type="similarity">
    <text evidence="1">Belongs to the DNA polymerase type-B family.</text>
</comment>
<dbReference type="EC" id="2.7.7.7" evidence="2"/>
<dbReference type="InterPro" id="IPR050240">
    <property type="entry name" value="DNA_pol_type-B"/>
</dbReference>
<evidence type="ECO:0000256" key="1">
    <source>
        <dbReference type="ARBA" id="ARBA00005755"/>
    </source>
</evidence>
<comment type="catalytic activity">
    <reaction evidence="7">
        <text>DNA(n) + a 2'-deoxyribonucleoside 5'-triphosphate = DNA(n+1) + diphosphate</text>
        <dbReference type="Rhea" id="RHEA:22508"/>
        <dbReference type="Rhea" id="RHEA-COMP:17339"/>
        <dbReference type="Rhea" id="RHEA-COMP:17340"/>
        <dbReference type="ChEBI" id="CHEBI:33019"/>
        <dbReference type="ChEBI" id="CHEBI:61560"/>
        <dbReference type="ChEBI" id="CHEBI:173112"/>
        <dbReference type="EC" id="2.7.7.7"/>
    </reaction>
</comment>
<dbReference type="Gene3D" id="1.10.287.690">
    <property type="entry name" value="Helix hairpin bin"/>
    <property type="match status" value="1"/>
</dbReference>
<organism evidence="10">
    <name type="scientific">viral metagenome</name>
    <dbReference type="NCBI Taxonomy" id="1070528"/>
    <lineage>
        <taxon>unclassified sequences</taxon>
        <taxon>metagenomes</taxon>
        <taxon>organismal metagenomes</taxon>
    </lineage>
</organism>
<dbReference type="InterPro" id="IPR042087">
    <property type="entry name" value="DNA_pol_B_thumb"/>
</dbReference>
<dbReference type="GO" id="GO:0045004">
    <property type="term" value="P:DNA replication proofreading"/>
    <property type="evidence" value="ECO:0007669"/>
    <property type="project" value="TreeGrafter"/>
</dbReference>
<dbReference type="InterPro" id="IPR006134">
    <property type="entry name" value="DNA-dir_DNA_pol_B_multi_dom"/>
</dbReference>
<dbReference type="GO" id="GO:0003887">
    <property type="term" value="F:DNA-directed DNA polymerase activity"/>
    <property type="evidence" value="ECO:0007669"/>
    <property type="project" value="UniProtKB-KW"/>
</dbReference>
<dbReference type="Gene3D" id="3.30.342.10">
    <property type="entry name" value="DNA Polymerase, chain B, domain 1"/>
    <property type="match status" value="1"/>
</dbReference>
<evidence type="ECO:0000256" key="3">
    <source>
        <dbReference type="ARBA" id="ARBA00022679"/>
    </source>
</evidence>
<keyword evidence="6" id="KW-0238">DNA-binding</keyword>
<proteinExistence type="inferred from homology"/>
<evidence type="ECO:0000259" key="8">
    <source>
        <dbReference type="Pfam" id="PF00136"/>
    </source>
</evidence>
<dbReference type="GO" id="GO:0008296">
    <property type="term" value="F:3'-5'-DNA exonuclease activity"/>
    <property type="evidence" value="ECO:0007669"/>
    <property type="project" value="TreeGrafter"/>
</dbReference>
<dbReference type="GO" id="GO:0006297">
    <property type="term" value="P:nucleotide-excision repair, DNA gap filling"/>
    <property type="evidence" value="ECO:0007669"/>
    <property type="project" value="TreeGrafter"/>
</dbReference>
<feature type="domain" description="DNA-directed DNA polymerase family B exonuclease" evidence="9">
    <location>
        <begin position="367"/>
        <end position="530"/>
    </location>
</feature>
<dbReference type="InterPro" id="IPR043502">
    <property type="entry name" value="DNA/RNA_pol_sf"/>
</dbReference>
<evidence type="ECO:0000256" key="5">
    <source>
        <dbReference type="ARBA" id="ARBA00022932"/>
    </source>
</evidence>
<dbReference type="InterPro" id="IPR017964">
    <property type="entry name" value="DNA-dir_DNA_pol_B_CS"/>
</dbReference>
<dbReference type="GO" id="GO:0043625">
    <property type="term" value="C:delta DNA polymerase complex"/>
    <property type="evidence" value="ECO:0007669"/>
    <property type="project" value="TreeGrafter"/>
</dbReference>
<name>A0A6C0DPM5_9ZZZZ</name>
<dbReference type="SUPFAM" id="SSF56672">
    <property type="entry name" value="DNA/RNA polymerases"/>
    <property type="match status" value="1"/>
</dbReference>
<dbReference type="InterPro" id="IPR036397">
    <property type="entry name" value="RNaseH_sf"/>
</dbReference>
<dbReference type="Pfam" id="PF03104">
    <property type="entry name" value="DNA_pol_B_exo1"/>
    <property type="match status" value="2"/>
</dbReference>
<dbReference type="InterPro" id="IPR023211">
    <property type="entry name" value="DNA_pol_palm_dom_sf"/>
</dbReference>
<evidence type="ECO:0000256" key="7">
    <source>
        <dbReference type="ARBA" id="ARBA00049244"/>
    </source>
</evidence>
<dbReference type="PANTHER" id="PTHR10322">
    <property type="entry name" value="DNA POLYMERASE CATALYTIC SUBUNIT"/>
    <property type="match status" value="1"/>
</dbReference>
<accession>A0A6C0DPM5</accession>
<dbReference type="InterPro" id="IPR006172">
    <property type="entry name" value="DNA-dir_DNA_pol_B"/>
</dbReference>
<keyword evidence="3" id="KW-0808">Transferase</keyword>
<dbReference type="GO" id="GO:0006287">
    <property type="term" value="P:base-excision repair, gap-filling"/>
    <property type="evidence" value="ECO:0007669"/>
    <property type="project" value="TreeGrafter"/>
</dbReference>
<reference evidence="10" key="1">
    <citation type="journal article" date="2020" name="Nature">
        <title>Giant virus diversity and host interactions through global metagenomics.</title>
        <authorList>
            <person name="Schulz F."/>
            <person name="Roux S."/>
            <person name="Paez-Espino D."/>
            <person name="Jungbluth S."/>
            <person name="Walsh D.A."/>
            <person name="Denef V.J."/>
            <person name="McMahon K.D."/>
            <person name="Konstantinidis K.T."/>
            <person name="Eloe-Fadrosh E.A."/>
            <person name="Kyrpides N.C."/>
            <person name="Woyke T."/>
        </authorList>
    </citation>
    <scope>NUCLEOTIDE SEQUENCE</scope>
    <source>
        <strain evidence="10">GVMAG-M-3300023174-30</strain>
    </source>
</reference>